<dbReference type="RefSeq" id="XP_037222334.1">
    <property type="nucleotide sequence ID" value="XM_037362042.1"/>
</dbReference>
<accession>A0A8H6T0N6</accession>
<dbReference type="Proteomes" id="UP000636479">
    <property type="component" value="Unassembled WGS sequence"/>
</dbReference>
<proteinExistence type="predicted"/>
<reference evidence="1" key="1">
    <citation type="submission" date="2020-05" db="EMBL/GenBank/DDBJ databases">
        <title>Mycena genomes resolve the evolution of fungal bioluminescence.</title>
        <authorList>
            <person name="Tsai I.J."/>
        </authorList>
    </citation>
    <scope>NUCLEOTIDE SEQUENCE</scope>
    <source>
        <strain evidence="1">171206Taipei</strain>
    </source>
</reference>
<dbReference type="GeneID" id="59344558"/>
<comment type="caution">
    <text evidence="1">The sequence shown here is derived from an EMBL/GenBank/DDBJ whole genome shotgun (WGS) entry which is preliminary data.</text>
</comment>
<sequence length="117" mass="13285">MAYIPAESLDQTITRALAAAQVAVNLDAADQDAMAIALAYQRCISLLDEAVRRNPTERDWVDPVRSKYQERVKVLLLSRTVIAEEDEQEQDRGKARGLGLNYVRKARRWTIGRMRAL</sequence>
<gene>
    <name evidence="1" type="ORF">MIND_00525500</name>
</gene>
<dbReference type="OrthoDB" id="2245455at2759"/>
<evidence type="ECO:0000313" key="2">
    <source>
        <dbReference type="Proteomes" id="UP000636479"/>
    </source>
</evidence>
<evidence type="ECO:0008006" key="3">
    <source>
        <dbReference type="Google" id="ProtNLM"/>
    </source>
</evidence>
<dbReference type="EMBL" id="JACAZF010000004">
    <property type="protein sequence ID" value="KAF7307315.1"/>
    <property type="molecule type" value="Genomic_DNA"/>
</dbReference>
<dbReference type="InterPro" id="IPR036181">
    <property type="entry name" value="MIT_dom_sf"/>
</dbReference>
<dbReference type="AlphaFoldDB" id="A0A8H6T0N6"/>
<protein>
    <recommendedName>
        <fullName evidence="3">MIT domain-containing protein</fullName>
    </recommendedName>
</protein>
<keyword evidence="2" id="KW-1185">Reference proteome</keyword>
<evidence type="ECO:0000313" key="1">
    <source>
        <dbReference type="EMBL" id="KAF7307315.1"/>
    </source>
</evidence>
<dbReference type="SUPFAM" id="SSF116846">
    <property type="entry name" value="MIT domain"/>
    <property type="match status" value="1"/>
</dbReference>
<organism evidence="1 2">
    <name type="scientific">Mycena indigotica</name>
    <dbReference type="NCBI Taxonomy" id="2126181"/>
    <lineage>
        <taxon>Eukaryota</taxon>
        <taxon>Fungi</taxon>
        <taxon>Dikarya</taxon>
        <taxon>Basidiomycota</taxon>
        <taxon>Agaricomycotina</taxon>
        <taxon>Agaricomycetes</taxon>
        <taxon>Agaricomycetidae</taxon>
        <taxon>Agaricales</taxon>
        <taxon>Marasmiineae</taxon>
        <taxon>Mycenaceae</taxon>
        <taxon>Mycena</taxon>
    </lineage>
</organism>
<name>A0A8H6T0N6_9AGAR</name>